<sequence length="68" mass="7309">MNTISPNHPTPPTPVPVEPESGCLMFGTARAGKTRLAEDIVLRQTYQDLSSAQQSVNGLSPTDPYLDP</sequence>
<accession>A0ABT7E1R9</accession>
<evidence type="ECO:0000256" key="1">
    <source>
        <dbReference type="SAM" id="MobiDB-lite"/>
    </source>
</evidence>
<feature type="compositionally biased region" description="Polar residues" evidence="1">
    <location>
        <begin position="48"/>
        <end position="60"/>
    </location>
</feature>
<proteinExistence type="predicted"/>
<keyword evidence="3" id="KW-1185">Reference proteome</keyword>
<dbReference type="RefSeq" id="WP_284102579.1">
    <property type="nucleotide sequence ID" value="NZ_JARRAF010000034.1"/>
</dbReference>
<name>A0ABT7E1R9_9NEIS</name>
<comment type="caution">
    <text evidence="2">The sequence shown here is derived from an EMBL/GenBank/DDBJ whole genome shotgun (WGS) entry which is preliminary data.</text>
</comment>
<feature type="region of interest" description="Disordered" evidence="1">
    <location>
        <begin position="48"/>
        <end position="68"/>
    </location>
</feature>
<dbReference type="EMBL" id="JARRAF010000034">
    <property type="protein sequence ID" value="MDK2126258.1"/>
    <property type="molecule type" value="Genomic_DNA"/>
</dbReference>
<gene>
    <name evidence="2" type="ORF">PZA18_19625</name>
</gene>
<feature type="compositionally biased region" description="Pro residues" evidence="1">
    <location>
        <begin position="8"/>
        <end position="17"/>
    </location>
</feature>
<feature type="region of interest" description="Disordered" evidence="1">
    <location>
        <begin position="1"/>
        <end position="20"/>
    </location>
</feature>
<evidence type="ECO:0000313" key="3">
    <source>
        <dbReference type="Proteomes" id="UP001172778"/>
    </source>
</evidence>
<evidence type="ECO:0000313" key="2">
    <source>
        <dbReference type="EMBL" id="MDK2126258.1"/>
    </source>
</evidence>
<dbReference type="Proteomes" id="UP001172778">
    <property type="component" value="Unassembled WGS sequence"/>
</dbReference>
<reference evidence="2" key="1">
    <citation type="submission" date="2023-03" db="EMBL/GenBank/DDBJ databases">
        <title>Chitinimonas shenzhenensis gen. nov., sp. nov., a novel member of family Burkholderiaceae isolated from activated sludge collected in Shen Zhen, China.</title>
        <authorList>
            <person name="Wang X."/>
        </authorList>
    </citation>
    <scope>NUCLEOTIDE SEQUENCE</scope>
    <source>
        <strain evidence="2">DQS-5</strain>
    </source>
</reference>
<protein>
    <recommendedName>
        <fullName evidence="4">Zonular occludens toxin Zot</fullName>
    </recommendedName>
</protein>
<evidence type="ECO:0008006" key="4">
    <source>
        <dbReference type="Google" id="ProtNLM"/>
    </source>
</evidence>
<organism evidence="2 3">
    <name type="scientific">Parachitinimonas caeni</name>
    <dbReference type="NCBI Taxonomy" id="3031301"/>
    <lineage>
        <taxon>Bacteria</taxon>
        <taxon>Pseudomonadati</taxon>
        <taxon>Pseudomonadota</taxon>
        <taxon>Betaproteobacteria</taxon>
        <taxon>Neisseriales</taxon>
        <taxon>Chitinibacteraceae</taxon>
        <taxon>Parachitinimonas</taxon>
    </lineage>
</organism>